<accession>W4QQ86</accession>
<keyword evidence="2" id="KW-1185">Reference proteome</keyword>
<dbReference type="STRING" id="1236973.JCM9157_1111"/>
<dbReference type="RefSeq" id="WP_148296809.1">
    <property type="nucleotide sequence ID" value="NZ_BAUV01000005.1"/>
</dbReference>
<name>W4QQ86_HALA3</name>
<comment type="caution">
    <text evidence="1">The sequence shown here is derived from an EMBL/GenBank/DDBJ whole genome shotgun (WGS) entry which is preliminary data.</text>
</comment>
<dbReference type="OrthoDB" id="1798727at2"/>
<proteinExistence type="predicted"/>
<organism evidence="1 2">
    <name type="scientific">Halalkalibacter akibai (strain ATCC 43226 / DSM 21942 / CIP 109018 / JCM 9157 / 1139)</name>
    <name type="common">Bacillus akibai</name>
    <dbReference type="NCBI Taxonomy" id="1236973"/>
    <lineage>
        <taxon>Bacteria</taxon>
        <taxon>Bacillati</taxon>
        <taxon>Bacillota</taxon>
        <taxon>Bacilli</taxon>
        <taxon>Bacillales</taxon>
        <taxon>Bacillaceae</taxon>
        <taxon>Halalkalibacter</taxon>
    </lineage>
</organism>
<dbReference type="AlphaFoldDB" id="W4QQ86"/>
<reference evidence="1 2" key="1">
    <citation type="journal article" date="2014" name="Genome Announc.">
        <title>Draft Genome Sequences of Three Alkaliphilic Bacillus Strains, Bacillus wakoensis JCM 9140T, Bacillus akibai JCM 9157T, and Bacillus hemicellulosilyticus JCM 9152T.</title>
        <authorList>
            <person name="Yuki M."/>
            <person name="Oshima K."/>
            <person name="Suda W."/>
            <person name="Oshida Y."/>
            <person name="Kitamura K."/>
            <person name="Iida T."/>
            <person name="Hattori M."/>
            <person name="Ohkuma M."/>
        </authorList>
    </citation>
    <scope>NUCLEOTIDE SEQUENCE [LARGE SCALE GENOMIC DNA]</scope>
    <source>
        <strain evidence="1 2">JCM 9157</strain>
    </source>
</reference>
<protein>
    <submittedName>
        <fullName evidence="1">Uncharacterized protein</fullName>
    </submittedName>
</protein>
<dbReference type="EMBL" id="BAUV01000005">
    <property type="protein sequence ID" value="GAE34077.1"/>
    <property type="molecule type" value="Genomic_DNA"/>
</dbReference>
<dbReference type="Proteomes" id="UP000018896">
    <property type="component" value="Unassembled WGS sequence"/>
</dbReference>
<evidence type="ECO:0000313" key="1">
    <source>
        <dbReference type="EMBL" id="GAE34077.1"/>
    </source>
</evidence>
<evidence type="ECO:0000313" key="2">
    <source>
        <dbReference type="Proteomes" id="UP000018896"/>
    </source>
</evidence>
<gene>
    <name evidence="1" type="ORF">JCM9157_1111</name>
</gene>
<sequence>MIWINIDKPTKTYTVHKRSCYYIPERDTNFKGIERELGDGGWFNWKRKLNVLKIMKLGVVLQK</sequence>